<reference evidence="5" key="1">
    <citation type="submission" date="2023-04" db="EMBL/GenBank/DDBJ databases">
        <title>Comparative genomic analysis of Cohnella hashimotonis sp. nov., isolated from the International Space Station.</title>
        <authorList>
            <person name="Venkateswaran K."/>
            <person name="Simpson A."/>
        </authorList>
    </citation>
    <scope>NUCLEOTIDE SEQUENCE</scope>
    <source>
        <strain evidence="5">F6_2S_P_1</strain>
    </source>
</reference>
<dbReference type="InterPro" id="IPR037923">
    <property type="entry name" value="HTH-like"/>
</dbReference>
<dbReference type="InterPro" id="IPR018062">
    <property type="entry name" value="HTH_AraC-typ_CS"/>
</dbReference>
<dbReference type="InterPro" id="IPR009057">
    <property type="entry name" value="Homeodomain-like_sf"/>
</dbReference>
<evidence type="ECO:0000256" key="1">
    <source>
        <dbReference type="ARBA" id="ARBA00023015"/>
    </source>
</evidence>
<dbReference type="InterPro" id="IPR018060">
    <property type="entry name" value="HTH_AraC"/>
</dbReference>
<dbReference type="RefSeq" id="WP_282913259.1">
    <property type="nucleotide sequence ID" value="NZ_JAGRPV010000002.1"/>
</dbReference>
<dbReference type="PANTHER" id="PTHR43280:SF2">
    <property type="entry name" value="HTH-TYPE TRANSCRIPTIONAL REGULATOR EXSA"/>
    <property type="match status" value="1"/>
</dbReference>
<feature type="domain" description="HTH araC/xylS-type" evidence="4">
    <location>
        <begin position="188"/>
        <end position="286"/>
    </location>
</feature>
<organism evidence="5 6">
    <name type="scientific">Cohnella hashimotonis</name>
    <dbReference type="NCBI Taxonomy" id="2826895"/>
    <lineage>
        <taxon>Bacteria</taxon>
        <taxon>Bacillati</taxon>
        <taxon>Bacillota</taxon>
        <taxon>Bacilli</taxon>
        <taxon>Bacillales</taxon>
        <taxon>Paenibacillaceae</taxon>
        <taxon>Cohnella</taxon>
    </lineage>
</organism>
<dbReference type="Gene3D" id="1.10.10.60">
    <property type="entry name" value="Homeodomain-like"/>
    <property type="match status" value="2"/>
</dbReference>
<evidence type="ECO:0000256" key="2">
    <source>
        <dbReference type="ARBA" id="ARBA00023125"/>
    </source>
</evidence>
<dbReference type="InterPro" id="IPR014710">
    <property type="entry name" value="RmlC-like_jellyroll"/>
</dbReference>
<dbReference type="InterPro" id="IPR020449">
    <property type="entry name" value="Tscrpt_reg_AraC-type_HTH"/>
</dbReference>
<dbReference type="Gene3D" id="2.60.120.10">
    <property type="entry name" value="Jelly Rolls"/>
    <property type="match status" value="1"/>
</dbReference>
<dbReference type="SUPFAM" id="SSF51215">
    <property type="entry name" value="Regulatory protein AraC"/>
    <property type="match status" value="1"/>
</dbReference>
<dbReference type="Pfam" id="PF02311">
    <property type="entry name" value="AraC_binding"/>
    <property type="match status" value="1"/>
</dbReference>
<evidence type="ECO:0000259" key="4">
    <source>
        <dbReference type="PROSITE" id="PS01124"/>
    </source>
</evidence>
<evidence type="ECO:0000313" key="5">
    <source>
        <dbReference type="EMBL" id="MDI4650413.1"/>
    </source>
</evidence>
<keyword evidence="1" id="KW-0805">Transcription regulation</keyword>
<gene>
    <name evidence="5" type="ORF">KB449_36115</name>
</gene>
<proteinExistence type="predicted"/>
<evidence type="ECO:0000256" key="3">
    <source>
        <dbReference type="ARBA" id="ARBA00023163"/>
    </source>
</evidence>
<sequence>MTVFPVNKNLSDYEMIERDFPFYVSINEIRRFFPAHRHDFLECSLVIEGEGYEKINGVNHPMSRGTFTLLLPFQIHEIVTTSQQPLRLFNCMFAMELLIASSKVESSHLRSLLMENQQPYIQFGPEELGPQEQLFAELLREYAGEQPYRKEMLPLRLHELLIRFQRKRLALAKEGNAADQAGRGGFVWPILEYIHYNYREDLSLSELSGRFDIHPTRLSVEIKKHAGINFLHLLHHIRIRHACSLLVATDMSILDIAMEVGFRSYKVFARTFRENKGKTPGEYRREHMQAY</sequence>
<comment type="caution">
    <text evidence="5">The sequence shown here is derived from an EMBL/GenBank/DDBJ whole genome shotgun (WGS) entry which is preliminary data.</text>
</comment>
<dbReference type="SMART" id="SM00342">
    <property type="entry name" value="HTH_ARAC"/>
    <property type="match status" value="1"/>
</dbReference>
<dbReference type="Proteomes" id="UP001161691">
    <property type="component" value="Unassembled WGS sequence"/>
</dbReference>
<keyword evidence="3" id="KW-0804">Transcription</keyword>
<dbReference type="PANTHER" id="PTHR43280">
    <property type="entry name" value="ARAC-FAMILY TRANSCRIPTIONAL REGULATOR"/>
    <property type="match status" value="1"/>
</dbReference>
<protein>
    <submittedName>
        <fullName evidence="5">AraC family transcriptional regulator</fullName>
    </submittedName>
</protein>
<keyword evidence="6" id="KW-1185">Reference proteome</keyword>
<accession>A0ABT6TU82</accession>
<dbReference type="PROSITE" id="PS00041">
    <property type="entry name" value="HTH_ARAC_FAMILY_1"/>
    <property type="match status" value="1"/>
</dbReference>
<dbReference type="PROSITE" id="PS01124">
    <property type="entry name" value="HTH_ARAC_FAMILY_2"/>
    <property type="match status" value="1"/>
</dbReference>
<keyword evidence="2" id="KW-0238">DNA-binding</keyword>
<dbReference type="PRINTS" id="PR00032">
    <property type="entry name" value="HTHARAC"/>
</dbReference>
<dbReference type="InterPro" id="IPR003313">
    <property type="entry name" value="AraC-bd"/>
</dbReference>
<name>A0ABT6TU82_9BACL</name>
<dbReference type="EMBL" id="JAGRPV010000002">
    <property type="protein sequence ID" value="MDI4650413.1"/>
    <property type="molecule type" value="Genomic_DNA"/>
</dbReference>
<evidence type="ECO:0000313" key="6">
    <source>
        <dbReference type="Proteomes" id="UP001161691"/>
    </source>
</evidence>
<dbReference type="Pfam" id="PF12833">
    <property type="entry name" value="HTH_18"/>
    <property type="match status" value="1"/>
</dbReference>
<dbReference type="SUPFAM" id="SSF46689">
    <property type="entry name" value="Homeodomain-like"/>
    <property type="match status" value="1"/>
</dbReference>